<evidence type="ECO:0000313" key="2">
    <source>
        <dbReference type="EMBL" id="PRX22967.1"/>
    </source>
</evidence>
<dbReference type="PROSITE" id="PS50231">
    <property type="entry name" value="RICIN_B_LECTIN"/>
    <property type="match status" value="1"/>
</dbReference>
<dbReference type="OrthoDB" id="9857217at2"/>
<keyword evidence="1" id="KW-0812">Transmembrane</keyword>
<gene>
    <name evidence="2" type="ORF">CLV67_104495</name>
</gene>
<proteinExistence type="predicted"/>
<dbReference type="EMBL" id="PVMZ01000004">
    <property type="protein sequence ID" value="PRX22967.1"/>
    <property type="molecule type" value="Genomic_DNA"/>
</dbReference>
<protein>
    <submittedName>
        <fullName evidence="2">Uncharacterized protein</fullName>
    </submittedName>
</protein>
<evidence type="ECO:0000313" key="3">
    <source>
        <dbReference type="Proteomes" id="UP000239415"/>
    </source>
</evidence>
<dbReference type="SUPFAM" id="SSF50370">
    <property type="entry name" value="Ricin B-like lectins"/>
    <property type="match status" value="1"/>
</dbReference>
<name>A0A2T0KI96_9ACTN</name>
<keyword evidence="3" id="KW-1185">Reference proteome</keyword>
<reference evidence="2 3" key="1">
    <citation type="submission" date="2018-03" db="EMBL/GenBank/DDBJ databases">
        <title>Genomic Encyclopedia of Archaeal and Bacterial Type Strains, Phase II (KMG-II): from individual species to whole genera.</title>
        <authorList>
            <person name="Goeker M."/>
        </authorList>
    </citation>
    <scope>NUCLEOTIDE SEQUENCE [LARGE SCALE GENOMIC DNA]</scope>
    <source>
        <strain evidence="2 3">DSM 43146</strain>
    </source>
</reference>
<comment type="caution">
    <text evidence="2">The sequence shown here is derived from an EMBL/GenBank/DDBJ whole genome shotgun (WGS) entry which is preliminary data.</text>
</comment>
<keyword evidence="1" id="KW-1133">Transmembrane helix</keyword>
<dbReference type="AlphaFoldDB" id="A0A2T0KI96"/>
<dbReference type="InterPro" id="IPR035992">
    <property type="entry name" value="Ricin_B-like_lectins"/>
</dbReference>
<dbReference type="Proteomes" id="UP000239415">
    <property type="component" value="Unassembled WGS sequence"/>
</dbReference>
<dbReference type="RefSeq" id="WP_106318022.1">
    <property type="nucleotide sequence ID" value="NZ_BOMO01000022.1"/>
</dbReference>
<feature type="transmembrane region" description="Helical" evidence="1">
    <location>
        <begin position="32"/>
        <end position="50"/>
    </location>
</feature>
<accession>A0A2T0KI96</accession>
<keyword evidence="1" id="KW-0472">Membrane</keyword>
<evidence type="ECO:0000256" key="1">
    <source>
        <dbReference type="SAM" id="Phobius"/>
    </source>
</evidence>
<sequence>MIDRTSTKVVPGTYVTYYGEITLTVRIGRLRAAFAALLAIVATLATLGTATPAQAVYPANGWYMLVNDYYDGFNDYTYCLSTNGTDVGSNTHAVYLARCNAATPAQWWYSQNTSRTGLDDKYLVNYQNFGNKVWELSQNGSKAYTAQVSDSSTHEWDLGDSATTNGRRLVQAWSGSQPSLSASHNNPNIAGTFNVYVTDGATVAQHFWRFERLGTRPTCSPCGAAR</sequence>
<organism evidence="2 3">
    <name type="scientific">Actinoplanes italicus</name>
    <dbReference type="NCBI Taxonomy" id="113567"/>
    <lineage>
        <taxon>Bacteria</taxon>
        <taxon>Bacillati</taxon>
        <taxon>Actinomycetota</taxon>
        <taxon>Actinomycetes</taxon>
        <taxon>Micromonosporales</taxon>
        <taxon>Micromonosporaceae</taxon>
        <taxon>Actinoplanes</taxon>
    </lineage>
</organism>